<evidence type="ECO:0000313" key="8">
    <source>
        <dbReference type="EMBL" id="QIM17104.1"/>
    </source>
</evidence>
<feature type="transmembrane region" description="Helical" evidence="7">
    <location>
        <begin position="42"/>
        <end position="60"/>
    </location>
</feature>
<evidence type="ECO:0000313" key="9">
    <source>
        <dbReference type="Proteomes" id="UP000501387"/>
    </source>
</evidence>
<feature type="transmembrane region" description="Helical" evidence="7">
    <location>
        <begin position="66"/>
        <end position="85"/>
    </location>
</feature>
<dbReference type="PANTHER" id="PTHR10464">
    <property type="entry name" value="UREA TRANSPORTER"/>
    <property type="match status" value="1"/>
</dbReference>
<organism evidence="8 9">
    <name type="scientific">Leucobacter insecticola</name>
    <dbReference type="NCBI Taxonomy" id="2714934"/>
    <lineage>
        <taxon>Bacteria</taxon>
        <taxon>Bacillati</taxon>
        <taxon>Actinomycetota</taxon>
        <taxon>Actinomycetes</taxon>
        <taxon>Micrococcales</taxon>
        <taxon>Microbacteriaceae</taxon>
        <taxon>Leucobacter</taxon>
    </lineage>
</organism>
<name>A0A6G8FL76_9MICO</name>
<evidence type="ECO:0000256" key="7">
    <source>
        <dbReference type="SAM" id="Phobius"/>
    </source>
</evidence>
<proteinExistence type="inferred from homology"/>
<feature type="transmembrane region" description="Helical" evidence="7">
    <location>
        <begin position="293"/>
        <end position="310"/>
    </location>
</feature>
<feature type="transmembrane region" description="Helical" evidence="7">
    <location>
        <begin position="241"/>
        <end position="259"/>
    </location>
</feature>
<dbReference type="Pfam" id="PF03253">
    <property type="entry name" value="UT"/>
    <property type="match status" value="1"/>
</dbReference>
<evidence type="ECO:0000256" key="1">
    <source>
        <dbReference type="ARBA" id="ARBA00004651"/>
    </source>
</evidence>
<protein>
    <submittedName>
        <fullName evidence="8">Urea transporter</fullName>
    </submittedName>
</protein>
<dbReference type="RefSeq" id="WP_166325135.1">
    <property type="nucleotide sequence ID" value="NZ_CP049934.1"/>
</dbReference>
<comment type="similarity">
    <text evidence="2">Belongs to the urea transporter family.</text>
</comment>
<keyword evidence="4 7" id="KW-0812">Transmembrane</keyword>
<feature type="transmembrane region" description="Helical" evidence="7">
    <location>
        <begin position="316"/>
        <end position="337"/>
    </location>
</feature>
<evidence type="ECO:0000256" key="3">
    <source>
        <dbReference type="ARBA" id="ARBA00022475"/>
    </source>
</evidence>
<keyword evidence="9" id="KW-1185">Reference proteome</keyword>
<feature type="transmembrane region" description="Helical" evidence="7">
    <location>
        <begin position="92"/>
        <end position="112"/>
    </location>
</feature>
<dbReference type="GO" id="GO:0015204">
    <property type="term" value="F:urea transmembrane transporter activity"/>
    <property type="evidence" value="ECO:0007669"/>
    <property type="project" value="InterPro"/>
</dbReference>
<evidence type="ECO:0000256" key="2">
    <source>
        <dbReference type="ARBA" id="ARBA00005914"/>
    </source>
</evidence>
<evidence type="ECO:0000256" key="4">
    <source>
        <dbReference type="ARBA" id="ARBA00022692"/>
    </source>
</evidence>
<evidence type="ECO:0000256" key="5">
    <source>
        <dbReference type="ARBA" id="ARBA00022989"/>
    </source>
</evidence>
<reference evidence="8 9" key="1">
    <citation type="submission" date="2020-03" db="EMBL/GenBank/DDBJ databases">
        <title>Leucobacter sp. nov., isolated from beetles.</title>
        <authorList>
            <person name="Hyun D.-W."/>
            <person name="Bae J.-W."/>
        </authorList>
    </citation>
    <scope>NUCLEOTIDE SEQUENCE [LARGE SCALE GENOMIC DNA]</scope>
    <source>
        <strain evidence="8 9">HDW9B</strain>
    </source>
</reference>
<dbReference type="PANTHER" id="PTHR10464:SF4">
    <property type="entry name" value="UREA TRANSPORTER"/>
    <property type="match status" value="1"/>
</dbReference>
<keyword evidence="3" id="KW-1003">Cell membrane</keyword>
<dbReference type="AlphaFoldDB" id="A0A6G8FL76"/>
<feature type="transmembrane region" description="Helical" evidence="7">
    <location>
        <begin position="118"/>
        <end position="141"/>
    </location>
</feature>
<dbReference type="Proteomes" id="UP000501387">
    <property type="component" value="Chromosome"/>
</dbReference>
<dbReference type="InterPro" id="IPR004937">
    <property type="entry name" value="Urea_transporter"/>
</dbReference>
<dbReference type="Gene3D" id="1.10.3430.10">
    <property type="entry name" value="Ammonium transporter AmtB like domains"/>
    <property type="match status" value="1"/>
</dbReference>
<feature type="transmembrane region" description="Helical" evidence="7">
    <location>
        <begin position="265"/>
        <end position="286"/>
    </location>
</feature>
<comment type="subcellular location">
    <subcellularLocation>
        <location evidence="1">Cell membrane</location>
        <topology evidence="1">Multi-pass membrane protein</topology>
    </subcellularLocation>
</comment>
<feature type="transmembrane region" description="Helical" evidence="7">
    <location>
        <begin position="148"/>
        <end position="168"/>
    </location>
</feature>
<feature type="transmembrane region" description="Helical" evidence="7">
    <location>
        <begin position="213"/>
        <end position="234"/>
    </location>
</feature>
<keyword evidence="6 7" id="KW-0472">Membrane</keyword>
<gene>
    <name evidence="8" type="ORF">G7067_12910</name>
</gene>
<dbReference type="KEGG" id="lins:G7067_12910"/>
<evidence type="ECO:0000256" key="6">
    <source>
        <dbReference type="ARBA" id="ARBA00023136"/>
    </source>
</evidence>
<dbReference type="EMBL" id="CP049934">
    <property type="protein sequence ID" value="QIM17104.1"/>
    <property type="molecule type" value="Genomic_DNA"/>
</dbReference>
<dbReference type="GO" id="GO:0005886">
    <property type="term" value="C:plasma membrane"/>
    <property type="evidence" value="ECO:0007669"/>
    <property type="project" value="UniProtKB-SubCell"/>
</dbReference>
<dbReference type="InterPro" id="IPR029020">
    <property type="entry name" value="Ammonium/urea_transptr"/>
</dbReference>
<sequence>MIQHDVRPLDRFSGTFRLTEHIDRTSRILGTIDSSLRGIGQIFLINNPLTGLAFLIAVTAHSLWSGTMLIGGAIIATLTAVLLGYDSGVVRLGFFSFNGALFGVLGAVFLQGEWVPSNAAFTLLAAAISVPIMQATIEVLVVRFDAPALSLTFGLLGLLVLLLAPATANGNGNLALLQPVERFSQTPDPILRASLEGNAVDSLTGLLNATFRGISQVLLMDSVLVGVLIVIGIALATRIGAIMVILGSFAGALAGQAIGADGSEIYHGLWGYNGAVVAAALFGIVLVPSVKSFIATIVAAAASALLYGALSQFLAPYGIIPLSLPLVIVIIGSVLAFRGSRIGVIAIANYSNAEHQFSVRSVERNNS</sequence>
<accession>A0A6G8FL76</accession>
<keyword evidence="5 7" id="KW-1133">Transmembrane helix</keyword>